<proteinExistence type="predicted"/>
<gene>
    <name evidence="1" type="ORF">PFLmoz3_04660</name>
</gene>
<sequence>MTGTSRPSGVSTAKPMCTYFLRMIALPLGASELLKSGSSLSRCAQALSSSGSTVSFTPAFSATAFCATRNASRSVISAWSN</sequence>
<evidence type="ECO:0000313" key="1">
    <source>
        <dbReference type="EMBL" id="KWV85837.1"/>
    </source>
</evidence>
<comment type="caution">
    <text evidence="1">The sequence shown here is derived from an EMBL/GenBank/DDBJ whole genome shotgun (WGS) entry which is preliminary data.</text>
</comment>
<name>A0A109LDI8_PSEFL</name>
<organism evidence="1 2">
    <name type="scientific">Pseudomonas fluorescens</name>
    <dbReference type="NCBI Taxonomy" id="294"/>
    <lineage>
        <taxon>Bacteria</taxon>
        <taxon>Pseudomonadati</taxon>
        <taxon>Pseudomonadota</taxon>
        <taxon>Gammaproteobacteria</taxon>
        <taxon>Pseudomonadales</taxon>
        <taxon>Pseudomonadaceae</taxon>
        <taxon>Pseudomonas</taxon>
    </lineage>
</organism>
<reference evidence="1 2" key="1">
    <citation type="submission" date="2015-05" db="EMBL/GenBank/DDBJ databases">
        <title>A genomic and transcriptomic approach to investigate the blue pigment phenotype in Pseudomonas fluorescens.</title>
        <authorList>
            <person name="Andreani N.A."/>
            <person name="Cardazzo B."/>
        </authorList>
    </citation>
    <scope>NUCLEOTIDE SEQUENCE [LARGE SCALE GENOMIC DNA]</scope>
    <source>
        <strain evidence="1 2">Ps_22</strain>
    </source>
</reference>
<protein>
    <submittedName>
        <fullName evidence="1">Uncharacterized protein</fullName>
    </submittedName>
</protein>
<dbReference type="Proteomes" id="UP000061348">
    <property type="component" value="Unassembled WGS sequence"/>
</dbReference>
<accession>A0A109LDI8</accession>
<dbReference type="AlphaFoldDB" id="A0A109LDI8"/>
<evidence type="ECO:0000313" key="2">
    <source>
        <dbReference type="Proteomes" id="UP000061348"/>
    </source>
</evidence>
<dbReference type="EMBL" id="LCYA01000121">
    <property type="protein sequence ID" value="KWV85837.1"/>
    <property type="molecule type" value="Genomic_DNA"/>
</dbReference>